<evidence type="ECO:0000313" key="2">
    <source>
        <dbReference type="EMBL" id="CAA9260697.1"/>
    </source>
</evidence>
<feature type="non-terminal residue" evidence="2">
    <location>
        <position position="268"/>
    </location>
</feature>
<reference evidence="2" key="1">
    <citation type="submission" date="2020-02" db="EMBL/GenBank/DDBJ databases">
        <authorList>
            <person name="Meier V. D."/>
        </authorList>
    </citation>
    <scope>NUCLEOTIDE SEQUENCE</scope>
    <source>
        <strain evidence="2">AVDCRST_MAG83</strain>
    </source>
</reference>
<feature type="region of interest" description="Disordered" evidence="1">
    <location>
        <begin position="1"/>
        <end position="74"/>
    </location>
</feature>
<feature type="compositionally biased region" description="Low complexity" evidence="1">
    <location>
        <begin position="127"/>
        <end position="139"/>
    </location>
</feature>
<protein>
    <submittedName>
        <fullName evidence="2">Uncharacterized protein</fullName>
    </submittedName>
</protein>
<feature type="compositionally biased region" description="Gly residues" evidence="1">
    <location>
        <begin position="55"/>
        <end position="68"/>
    </location>
</feature>
<feature type="compositionally biased region" description="Basic residues" evidence="1">
    <location>
        <begin position="204"/>
        <end position="213"/>
    </location>
</feature>
<feature type="compositionally biased region" description="Basic residues" evidence="1">
    <location>
        <begin position="94"/>
        <end position="106"/>
    </location>
</feature>
<feature type="non-terminal residue" evidence="2">
    <location>
        <position position="1"/>
    </location>
</feature>
<feature type="compositionally biased region" description="Low complexity" evidence="1">
    <location>
        <begin position="170"/>
        <end position="189"/>
    </location>
</feature>
<sequence length="268" mass="28665">GTRRNTTPAERCGFSGYGESLRRGFRAPHLRSRGLDHQGHRPARPRQRSRRADCGGPGLRELGAGGDGHLPPPAARAWRRAGPDLLLQPGHQERSRHRTRGRRAPGRCRGALDRGLRDRQRRRRLRSAGAAAACAGQVCDRGDDLGPRCRGRQQHAPVGRGPVPRRCGSGAARTGANGAGAGRATRTAADPGRIPGGDPLAGRRGPRTAHRRSGQWGPPGHAAAQAVARNHEQKFPVPEPWGAGRGKLRSAHDPPRRAEGHPGDGSRL</sequence>
<feature type="compositionally biased region" description="Basic and acidic residues" evidence="1">
    <location>
        <begin position="250"/>
        <end position="268"/>
    </location>
</feature>
<feature type="compositionally biased region" description="Basic residues" evidence="1">
    <location>
        <begin position="40"/>
        <end position="49"/>
    </location>
</feature>
<dbReference type="EMBL" id="CADCTE010000148">
    <property type="protein sequence ID" value="CAA9260697.1"/>
    <property type="molecule type" value="Genomic_DNA"/>
</dbReference>
<proteinExistence type="predicted"/>
<dbReference type="AlphaFoldDB" id="A0A6J4IUJ8"/>
<feature type="compositionally biased region" description="Basic residues" evidence="1">
    <location>
        <begin position="23"/>
        <end position="32"/>
    </location>
</feature>
<organism evidence="2">
    <name type="scientific">uncultured Arthrobacter sp</name>
    <dbReference type="NCBI Taxonomy" id="114050"/>
    <lineage>
        <taxon>Bacteria</taxon>
        <taxon>Bacillati</taxon>
        <taxon>Actinomycetota</taxon>
        <taxon>Actinomycetes</taxon>
        <taxon>Micrococcales</taxon>
        <taxon>Micrococcaceae</taxon>
        <taxon>Arthrobacter</taxon>
        <taxon>environmental samples</taxon>
    </lineage>
</organism>
<name>A0A6J4IUJ8_9MICC</name>
<accession>A0A6J4IUJ8</accession>
<gene>
    <name evidence="2" type="ORF">AVDCRST_MAG83-2719</name>
</gene>
<feature type="region of interest" description="Disordered" evidence="1">
    <location>
        <begin position="87"/>
        <end position="268"/>
    </location>
</feature>
<evidence type="ECO:0000256" key="1">
    <source>
        <dbReference type="SAM" id="MobiDB-lite"/>
    </source>
</evidence>